<evidence type="ECO:0000259" key="1">
    <source>
        <dbReference type="PROSITE" id="PS51707"/>
    </source>
</evidence>
<evidence type="ECO:0000313" key="2">
    <source>
        <dbReference type="EMBL" id="QSB12965.1"/>
    </source>
</evidence>
<dbReference type="Gene3D" id="2.40.320.10">
    <property type="entry name" value="Hypothetical Protein Pfu-838710-001"/>
    <property type="match status" value="1"/>
</dbReference>
<dbReference type="SUPFAM" id="SSF55154">
    <property type="entry name" value="CYTH-like phosphatases"/>
    <property type="match status" value="1"/>
</dbReference>
<dbReference type="Proteomes" id="UP000662857">
    <property type="component" value="Chromosome"/>
</dbReference>
<dbReference type="Pfam" id="PF01928">
    <property type="entry name" value="CYTH"/>
    <property type="match status" value="1"/>
</dbReference>
<evidence type="ECO:0000313" key="3">
    <source>
        <dbReference type="Proteomes" id="UP000662857"/>
    </source>
</evidence>
<gene>
    <name evidence="2" type="ORF">JQS43_14985</name>
</gene>
<dbReference type="InterPro" id="IPR023577">
    <property type="entry name" value="CYTH_domain"/>
</dbReference>
<dbReference type="KEGG" id="nhy:JQS43_14985"/>
<keyword evidence="3" id="KW-1185">Reference proteome</keyword>
<accession>A0A895Y9H4</accession>
<dbReference type="PANTHER" id="PTHR21028:SF2">
    <property type="entry name" value="CYTH DOMAIN-CONTAINING PROTEIN"/>
    <property type="match status" value="1"/>
</dbReference>
<dbReference type="InterPro" id="IPR008173">
    <property type="entry name" value="Adenylyl_cyclase_CyaB"/>
</dbReference>
<organism evidence="2 3">
    <name type="scientific">Natronosporangium hydrolyticum</name>
    <dbReference type="NCBI Taxonomy" id="2811111"/>
    <lineage>
        <taxon>Bacteria</taxon>
        <taxon>Bacillati</taxon>
        <taxon>Actinomycetota</taxon>
        <taxon>Actinomycetes</taxon>
        <taxon>Micromonosporales</taxon>
        <taxon>Micromonosporaceae</taxon>
        <taxon>Natronosporangium</taxon>
    </lineage>
</organism>
<dbReference type="InterPro" id="IPR033469">
    <property type="entry name" value="CYTH-like_dom_sf"/>
</dbReference>
<dbReference type="SMART" id="SM01118">
    <property type="entry name" value="CYTH"/>
    <property type="match status" value="1"/>
</dbReference>
<feature type="domain" description="CYTH" evidence="1">
    <location>
        <begin position="1"/>
        <end position="175"/>
    </location>
</feature>
<dbReference type="PROSITE" id="PS51707">
    <property type="entry name" value="CYTH"/>
    <property type="match status" value="1"/>
</dbReference>
<reference evidence="2" key="1">
    <citation type="submission" date="2021-02" db="EMBL/GenBank/DDBJ databases">
        <title>Natrosporangium hydrolyticum gen. nov., sp. nov, a haloalkaliphilic actinobacterium from a soda solonchak soil.</title>
        <authorList>
            <person name="Sorokin D.Y."/>
            <person name="Khijniak T.V."/>
            <person name="Zakharycheva A.P."/>
            <person name="Boueva O.V."/>
            <person name="Ariskina E.V."/>
            <person name="Hahnke R.L."/>
            <person name="Bunk B."/>
            <person name="Sproer C."/>
            <person name="Schumann P."/>
            <person name="Evtushenko L.I."/>
            <person name="Kublanov I.V."/>
        </authorList>
    </citation>
    <scope>NUCLEOTIDE SEQUENCE</scope>
    <source>
        <strain evidence="2">DSM 106523</strain>
    </source>
</reference>
<dbReference type="PANTHER" id="PTHR21028">
    <property type="entry name" value="SI:CH211-156B7.4"/>
    <property type="match status" value="1"/>
</dbReference>
<sequence length="177" mass="19075">MHEVEAKFRIADVESLVVALKAHGVELAAPAVQDDQAFAPVAWRYGDSKIGVPFARLRTEGGRHLFTVKVPGDNELSCEEHETEVADRDQMHAAVVAMGFAPTVRIVKTRRRGRWGEVDLCVDDVAGLGVFLELERLAPPGTSGLAAQAELVGMVTALGVEAARVEETYDSLLRAVG</sequence>
<proteinExistence type="predicted"/>
<dbReference type="RefSeq" id="WP_239675019.1">
    <property type="nucleotide sequence ID" value="NZ_CP070499.1"/>
</dbReference>
<dbReference type="AlphaFoldDB" id="A0A895Y9H4"/>
<protein>
    <submittedName>
        <fullName evidence="2">CYTH domain-containing protein</fullName>
    </submittedName>
</protein>
<dbReference type="CDD" id="cd07890">
    <property type="entry name" value="CYTH-like_AC_IV-like"/>
    <property type="match status" value="1"/>
</dbReference>
<name>A0A895Y9H4_9ACTN</name>
<dbReference type="EMBL" id="CP070499">
    <property type="protein sequence ID" value="QSB12965.1"/>
    <property type="molecule type" value="Genomic_DNA"/>
</dbReference>